<dbReference type="Pfam" id="PF00535">
    <property type="entry name" value="Glycos_transf_2"/>
    <property type="match status" value="1"/>
</dbReference>
<evidence type="ECO:0000259" key="5">
    <source>
        <dbReference type="Pfam" id="PF00535"/>
    </source>
</evidence>
<feature type="transmembrane region" description="Helical" evidence="4">
    <location>
        <begin position="385"/>
        <end position="409"/>
    </location>
</feature>
<dbReference type="InterPro" id="IPR029044">
    <property type="entry name" value="Nucleotide-diphossugar_trans"/>
</dbReference>
<dbReference type="Gene3D" id="3.90.550.10">
    <property type="entry name" value="Spore Coat Polysaccharide Biosynthesis Protein SpsA, Chain A"/>
    <property type="match status" value="1"/>
</dbReference>
<reference evidence="7" key="1">
    <citation type="submission" date="2019-02" db="EMBL/GenBank/DDBJ databases">
        <authorList>
            <person name="Gruber-Vodicka R. H."/>
            <person name="Seah K. B. B."/>
        </authorList>
    </citation>
    <scope>NUCLEOTIDE SEQUENCE</scope>
    <source>
        <strain evidence="7">BECK_DK47</strain>
    </source>
</reference>
<keyword evidence="4" id="KW-0812">Transmembrane</keyword>
<keyword evidence="4" id="KW-0472">Membrane</keyword>
<evidence type="ECO:0000256" key="4">
    <source>
        <dbReference type="SAM" id="Phobius"/>
    </source>
</evidence>
<dbReference type="SUPFAM" id="SSF53448">
    <property type="entry name" value="Nucleotide-diphospho-sugar transferases"/>
    <property type="match status" value="1"/>
</dbReference>
<gene>
    <name evidence="7" type="ORF">BECKDK2373B_GA0170837_107419</name>
</gene>
<dbReference type="EMBL" id="CAADEX010000074">
    <property type="protein sequence ID" value="VFJ58499.1"/>
    <property type="molecule type" value="Genomic_DNA"/>
</dbReference>
<evidence type="ECO:0000256" key="3">
    <source>
        <dbReference type="ARBA" id="ARBA00022679"/>
    </source>
</evidence>
<name>A0A450SWV5_9GAMM</name>
<feature type="domain" description="Glycosyltransferase 2-like" evidence="6">
    <location>
        <begin position="170"/>
        <end position="378"/>
    </location>
</feature>
<comment type="similarity">
    <text evidence="1">Belongs to the glycosyltransferase 2 family.</text>
</comment>
<keyword evidence="3 7" id="KW-0808">Transferase</keyword>
<evidence type="ECO:0000313" key="7">
    <source>
        <dbReference type="EMBL" id="VFJ58499.1"/>
    </source>
</evidence>
<feature type="domain" description="Glycosyltransferase 2-like" evidence="5">
    <location>
        <begin position="51"/>
        <end position="102"/>
    </location>
</feature>
<evidence type="ECO:0000256" key="2">
    <source>
        <dbReference type="ARBA" id="ARBA00022676"/>
    </source>
</evidence>
<keyword evidence="2" id="KW-0328">Glycosyltransferase</keyword>
<dbReference type="GO" id="GO:0016757">
    <property type="term" value="F:glycosyltransferase activity"/>
    <property type="evidence" value="ECO:0007669"/>
    <property type="project" value="UniProtKB-KW"/>
</dbReference>
<dbReference type="AlphaFoldDB" id="A0A450SWV5"/>
<feature type="transmembrane region" description="Helical" evidence="4">
    <location>
        <begin position="359"/>
        <end position="379"/>
    </location>
</feature>
<feature type="transmembrane region" description="Helical" evidence="4">
    <location>
        <begin position="430"/>
        <end position="456"/>
    </location>
</feature>
<dbReference type="PANTHER" id="PTHR43630:SF1">
    <property type="entry name" value="POLY-BETA-1,6-N-ACETYL-D-GLUCOSAMINE SYNTHASE"/>
    <property type="match status" value="1"/>
</dbReference>
<dbReference type="Pfam" id="PF13632">
    <property type="entry name" value="Glyco_trans_2_3"/>
    <property type="match status" value="1"/>
</dbReference>
<feature type="transmembrane region" description="Helical" evidence="4">
    <location>
        <begin position="6"/>
        <end position="32"/>
    </location>
</feature>
<protein>
    <submittedName>
        <fullName evidence="7">Glycosyltransferase, catalytic subunit of cellulose synthase and poly-beta-1,6-N-acetylglucosamine synthase</fullName>
    </submittedName>
</protein>
<sequence>MSDLAILFCGFMTIALAVINIPLLFLGVVYFGRRNAPVKTDRRKGAPPSVSVVIPFHNEKKRLAGTLQSVISQSARIGEIILMDDGSSDGYEAVLHDHFDFQEENASGFPDDAPDNAQGIKKYRLRERGRMRPHEGPWERLERIFLYKTLNQGKSKALDLGFHLAEGELVVTVDADGLLLPDAIERLIAPFGGDKNLIATFGSLGVLHEDAAAMHGKAHRQGQLPGTLFQRMQLCSMMNDFMLTPAYNRFDLHYWIVGAFATFRKESILRIGGFSNRTLTEDRDICLDIYANTLPRRSGAIKHIPGAICLTELPAGPLDLMGQQTRWHGGWYQTLVKYRALIFNPRLPGLGLVMLPMQVLKAAVTALLWLHALAVTVLLLTASPLAGPCLGAILAYWLVRFVSVGYYHLIGSRHFFTHRLYTPAEHKRLLLDYTLIYPFFVLFYSFSASRAFLFFLGNKLRW</sequence>
<keyword evidence="4" id="KW-1133">Transmembrane helix</keyword>
<proteinExistence type="inferred from homology"/>
<organism evidence="7">
    <name type="scientific">Candidatus Kentrum sp. DK</name>
    <dbReference type="NCBI Taxonomy" id="2126562"/>
    <lineage>
        <taxon>Bacteria</taxon>
        <taxon>Pseudomonadati</taxon>
        <taxon>Pseudomonadota</taxon>
        <taxon>Gammaproteobacteria</taxon>
        <taxon>Candidatus Kentrum</taxon>
    </lineage>
</organism>
<accession>A0A450SWV5</accession>
<dbReference type="PANTHER" id="PTHR43630">
    <property type="entry name" value="POLY-BETA-1,6-N-ACETYL-D-GLUCOSAMINE SYNTHASE"/>
    <property type="match status" value="1"/>
</dbReference>
<dbReference type="InterPro" id="IPR001173">
    <property type="entry name" value="Glyco_trans_2-like"/>
</dbReference>
<evidence type="ECO:0000259" key="6">
    <source>
        <dbReference type="Pfam" id="PF13632"/>
    </source>
</evidence>
<dbReference type="CDD" id="cd06423">
    <property type="entry name" value="CESA_like"/>
    <property type="match status" value="1"/>
</dbReference>
<evidence type="ECO:0000256" key="1">
    <source>
        <dbReference type="ARBA" id="ARBA00006739"/>
    </source>
</evidence>